<sequence length="173" mass="20086">MNILIWNCKGVMKPIFKKIVLDLVEWHKPAIFVIIETRIVGNRADDIIRRLPFNGAYSTKTIGDAGHIWLLWHSDIVSMDVLSTTEQEIHAIVQVSSQSQPWLIKRCMLWENLKMLSIRHNLPWAVMGDFNDVMCEEKKFGGNGICRRRVIEYTGCMDFCNLIDLGFLRTKYT</sequence>
<dbReference type="PANTHER" id="PTHR35218:SF9">
    <property type="entry name" value="ENDONUCLEASE_EXONUCLEASE_PHOSPHATASE DOMAIN-CONTAINING PROTEIN"/>
    <property type="match status" value="1"/>
</dbReference>
<dbReference type="PANTHER" id="PTHR35218">
    <property type="entry name" value="RNASE H DOMAIN-CONTAINING PROTEIN"/>
    <property type="match status" value="1"/>
</dbReference>
<name>A0AAN7ELU2_QUERU</name>
<dbReference type="Gene3D" id="3.60.10.10">
    <property type="entry name" value="Endonuclease/exonuclease/phosphatase"/>
    <property type="match status" value="1"/>
</dbReference>
<reference evidence="1 2" key="1">
    <citation type="journal article" date="2023" name="G3 (Bethesda)">
        <title>A haplotype-resolved chromosome-scale genome for Quercus rubra L. provides insights into the genetics of adaptive traits for red oak species.</title>
        <authorList>
            <person name="Kapoor B."/>
            <person name="Jenkins J."/>
            <person name="Schmutz J."/>
            <person name="Zhebentyayeva T."/>
            <person name="Kuelheim C."/>
            <person name="Coggeshall M."/>
            <person name="Heim C."/>
            <person name="Lasky J.R."/>
            <person name="Leites L."/>
            <person name="Islam-Faridi N."/>
            <person name="Romero-Severson J."/>
            <person name="DeLeo V.L."/>
            <person name="Lucas S.M."/>
            <person name="Lazic D."/>
            <person name="Gailing O."/>
            <person name="Carlson J."/>
            <person name="Staton M."/>
        </authorList>
    </citation>
    <scope>NUCLEOTIDE SEQUENCE [LARGE SCALE GENOMIC DNA]</scope>
    <source>
        <strain evidence="1">Pseudo-F2</strain>
    </source>
</reference>
<dbReference type="Proteomes" id="UP001324115">
    <property type="component" value="Unassembled WGS sequence"/>
</dbReference>
<accession>A0AAN7ELU2</accession>
<evidence type="ECO:0000313" key="2">
    <source>
        <dbReference type="Proteomes" id="UP001324115"/>
    </source>
</evidence>
<comment type="caution">
    <text evidence="1">The sequence shown here is derived from an EMBL/GenBank/DDBJ whole genome shotgun (WGS) entry which is preliminary data.</text>
</comment>
<proteinExistence type="predicted"/>
<dbReference type="AlphaFoldDB" id="A0AAN7ELU2"/>
<dbReference type="EMBL" id="JAXUIC010000008">
    <property type="protein sequence ID" value="KAK4575656.1"/>
    <property type="molecule type" value="Genomic_DNA"/>
</dbReference>
<evidence type="ECO:0000313" key="1">
    <source>
        <dbReference type="EMBL" id="KAK4575656.1"/>
    </source>
</evidence>
<evidence type="ECO:0008006" key="3">
    <source>
        <dbReference type="Google" id="ProtNLM"/>
    </source>
</evidence>
<gene>
    <name evidence="1" type="ORF">RGQ29_026573</name>
</gene>
<keyword evidence="2" id="KW-1185">Reference proteome</keyword>
<dbReference type="InterPro" id="IPR036691">
    <property type="entry name" value="Endo/exonu/phosph_ase_sf"/>
</dbReference>
<dbReference type="SUPFAM" id="SSF56219">
    <property type="entry name" value="DNase I-like"/>
    <property type="match status" value="1"/>
</dbReference>
<organism evidence="1 2">
    <name type="scientific">Quercus rubra</name>
    <name type="common">Northern red oak</name>
    <name type="synonym">Quercus borealis</name>
    <dbReference type="NCBI Taxonomy" id="3512"/>
    <lineage>
        <taxon>Eukaryota</taxon>
        <taxon>Viridiplantae</taxon>
        <taxon>Streptophyta</taxon>
        <taxon>Embryophyta</taxon>
        <taxon>Tracheophyta</taxon>
        <taxon>Spermatophyta</taxon>
        <taxon>Magnoliopsida</taxon>
        <taxon>eudicotyledons</taxon>
        <taxon>Gunneridae</taxon>
        <taxon>Pentapetalae</taxon>
        <taxon>rosids</taxon>
        <taxon>fabids</taxon>
        <taxon>Fagales</taxon>
        <taxon>Fagaceae</taxon>
        <taxon>Quercus</taxon>
    </lineage>
</organism>
<protein>
    <recommendedName>
        <fullName evidence="3">Endonuclease/exonuclease/phosphatase domain-containing protein</fullName>
    </recommendedName>
</protein>